<dbReference type="Proteomes" id="UP000198825">
    <property type="component" value="Chromosome I"/>
</dbReference>
<accession>A0A1H2MNS2</accession>
<gene>
    <name evidence="1" type="ORF">SAMN04488544_2432</name>
</gene>
<evidence type="ECO:0000313" key="2">
    <source>
        <dbReference type="Proteomes" id="UP000198825"/>
    </source>
</evidence>
<dbReference type="AlphaFoldDB" id="A0A1H2MNS2"/>
<dbReference type="EMBL" id="LT629799">
    <property type="protein sequence ID" value="SDU94883.1"/>
    <property type="molecule type" value="Genomic_DNA"/>
</dbReference>
<reference evidence="2" key="1">
    <citation type="submission" date="2016-10" db="EMBL/GenBank/DDBJ databases">
        <authorList>
            <person name="Varghese N."/>
            <person name="Submissions S."/>
        </authorList>
    </citation>
    <scope>NUCLEOTIDE SEQUENCE [LARGE SCALE GENOMIC DNA]</scope>
    <source>
        <strain evidence="2">DSM 21743</strain>
    </source>
</reference>
<dbReference type="STRING" id="546874.SAMN04488544_2432"/>
<protein>
    <submittedName>
        <fullName evidence="1">Uncharacterized protein</fullName>
    </submittedName>
</protein>
<proteinExistence type="predicted"/>
<keyword evidence="2" id="KW-1185">Reference proteome</keyword>
<evidence type="ECO:0000313" key="1">
    <source>
        <dbReference type="EMBL" id="SDU94883.1"/>
    </source>
</evidence>
<organism evidence="1 2">
    <name type="scientific">Microlunatus sagamiharensis</name>
    <dbReference type="NCBI Taxonomy" id="546874"/>
    <lineage>
        <taxon>Bacteria</taxon>
        <taxon>Bacillati</taxon>
        <taxon>Actinomycetota</taxon>
        <taxon>Actinomycetes</taxon>
        <taxon>Propionibacteriales</taxon>
        <taxon>Propionibacteriaceae</taxon>
        <taxon>Microlunatus</taxon>
    </lineage>
</organism>
<sequence>METVAAADLRVGVVDGRLQTTSPTASGRLLPAPSPS</sequence>
<name>A0A1H2MNS2_9ACTN</name>